<feature type="region of interest" description="Disordered" evidence="1">
    <location>
        <begin position="708"/>
        <end position="837"/>
    </location>
</feature>
<gene>
    <name evidence="2" type="ORF">ZYGM_002291</name>
</gene>
<feature type="compositionally biased region" description="Polar residues" evidence="1">
    <location>
        <begin position="853"/>
        <end position="862"/>
    </location>
</feature>
<feature type="compositionally biased region" description="Basic and acidic residues" evidence="1">
    <location>
        <begin position="930"/>
        <end position="941"/>
    </location>
</feature>
<feature type="region of interest" description="Disordered" evidence="1">
    <location>
        <begin position="853"/>
        <end position="994"/>
    </location>
</feature>
<feature type="compositionally biased region" description="Polar residues" evidence="1">
    <location>
        <begin position="52"/>
        <end position="76"/>
    </location>
</feature>
<feature type="compositionally biased region" description="Basic and acidic residues" evidence="1">
    <location>
        <begin position="468"/>
        <end position="529"/>
    </location>
</feature>
<evidence type="ECO:0000256" key="1">
    <source>
        <dbReference type="SAM" id="MobiDB-lite"/>
    </source>
</evidence>
<keyword evidence="3" id="KW-1185">Reference proteome</keyword>
<feature type="compositionally biased region" description="Acidic residues" evidence="1">
    <location>
        <begin position="380"/>
        <end position="390"/>
    </location>
</feature>
<evidence type="ECO:0000313" key="3">
    <source>
        <dbReference type="Proteomes" id="UP000301737"/>
    </source>
</evidence>
<proteinExistence type="predicted"/>
<comment type="caution">
    <text evidence="2">The sequence shown here is derived from an EMBL/GenBank/DDBJ whole genome shotgun (WGS) entry which is preliminary data.</text>
</comment>
<reference evidence="2 3" key="1">
    <citation type="submission" date="2019-01" db="EMBL/GenBank/DDBJ databases">
        <title>Draft Genome Sequencing of Zygosaccharomyces mellis Ca-7.</title>
        <authorList>
            <person name="Shiwa Y."/>
            <person name="Kanesaki Y."/>
            <person name="Ishige T."/>
            <person name="Mura K."/>
            <person name="Hori T."/>
            <person name="Tamura T."/>
        </authorList>
    </citation>
    <scope>NUCLEOTIDE SEQUENCE [LARGE SCALE GENOMIC DNA]</scope>
    <source>
        <strain evidence="2 3">Ca-7</strain>
    </source>
</reference>
<evidence type="ECO:0008006" key="4">
    <source>
        <dbReference type="Google" id="ProtNLM"/>
    </source>
</evidence>
<sequence>MISQRRLSRGLEKPVGGEAVKAASVIGKSVANDRKSPAQNNNVRAHVTRNSSLLGNSTKNNTNHIRNTPLRSPSMSGSGGIARTSSMMRNDPRQKNTGISRSYSLTIPKRGVTQQDAQSAFDDFGGPQHQGIIHKSPSISTMPKSTKTVKKYVPSSKGLIAIDVPVEELQQQQQMTQQQIQRNRSLTRSSSRNFSLLKSNSRSNSLTGSRSNSLTGPRSISLGSARTNSITRNSNRASSLVGSKANLQPPKRYGSLNSASLANGSRRNQPLSTPLEEEEEDTRHLAAKRQSDPRLAVGGNSAAATEANGAERTSKESLGTRAPSGRVKTVKLVKKKVPTAATPPTGEKATQSSSFSSPATLEDPNLLRNHGQSKEGQDVILEDEREEQYDDSGNRLWESKLENVMKQDLGEGSQQSSTSEFVSPSFTVQSSRSSSLQKTPVGKRPESPVPTQLEKPEEKRNFVTKVQEGGEVRGHAPQEQKDQGELKPRNDDKEHSTDGVEHQDRSGETRSKTAVEVSDKMTPIEKPHVNEPSQNRLRDYLHETDEHLEDSGIGSVASSQNPDDSLVKPLKISSRESLQEGTSTSANEDELAKEVRHELDIMGHSNSNNNSDENSDELFVDSREDVLDDAGANGNRTGRKVPSLPERNPKRGNGNKMQTFSGPSKVPSPIKSALKKTNSENSNPSVYTESSPANQAYLSLTTAENTRLNAQLSSNDKIQRKNPTKSINRSKTVLNKRSTNSLSPPPREAMVPKRHSHHIGIKTPVERKTVSTPTTRTRNSMMNTSSRNQQPPKKESANLEVNSKLNNPILYPREPPQKRSSFEKVRNKDNNIGMSKISLRDGAMLESNYQQSSLDNHFRGSNGTSSAPSSGTDSGTSSSLFSSAGFKSRFQDSDSEEEGMAINGANGVSDKFDQHPSAAGSNGNGFSFFKHKDSGEPEGFGKKFGKLSLKSSNGSDQSADYSTSSRFGGGRFESKTRTLRDEVSPDEELVDGGKKNVFGKKLKKLFGRNR</sequence>
<feature type="compositionally biased region" description="Basic residues" evidence="1">
    <location>
        <begin position="328"/>
        <end position="337"/>
    </location>
</feature>
<dbReference type="OrthoDB" id="4085524at2759"/>
<accession>A0A4C2E5N8</accession>
<organism evidence="2 3">
    <name type="scientific">Zygosaccharomyces mellis</name>
    <dbReference type="NCBI Taxonomy" id="42258"/>
    <lineage>
        <taxon>Eukaryota</taxon>
        <taxon>Fungi</taxon>
        <taxon>Dikarya</taxon>
        <taxon>Ascomycota</taxon>
        <taxon>Saccharomycotina</taxon>
        <taxon>Saccharomycetes</taxon>
        <taxon>Saccharomycetales</taxon>
        <taxon>Saccharomycetaceae</taxon>
        <taxon>Zygosaccharomyces</taxon>
    </lineage>
</organism>
<feature type="compositionally biased region" description="Low complexity" evidence="1">
    <location>
        <begin position="863"/>
        <end position="888"/>
    </location>
</feature>
<name>A0A4C2E5N8_9SACH</name>
<feature type="compositionally biased region" description="Basic and acidic residues" evidence="1">
    <location>
        <begin position="815"/>
        <end position="829"/>
    </location>
</feature>
<feature type="compositionally biased region" description="Polar residues" evidence="1">
    <location>
        <begin position="255"/>
        <end position="272"/>
    </location>
</feature>
<feature type="compositionally biased region" description="Basic and acidic residues" evidence="1">
    <location>
        <begin position="972"/>
        <end position="983"/>
    </location>
</feature>
<protein>
    <recommendedName>
        <fullName evidence="4">Eisosome protein SEG1</fullName>
    </recommendedName>
</protein>
<feature type="compositionally biased region" description="Basic and acidic residues" evidence="1">
    <location>
        <begin position="590"/>
        <end position="601"/>
    </location>
</feature>
<feature type="compositionally biased region" description="Low complexity" evidence="1">
    <location>
        <begin position="946"/>
        <end position="955"/>
    </location>
</feature>
<feature type="compositionally biased region" description="Polar residues" evidence="1">
    <location>
        <begin position="348"/>
        <end position="359"/>
    </location>
</feature>
<dbReference type="EMBL" id="BIMX01000010">
    <property type="protein sequence ID" value="GCE99445.1"/>
    <property type="molecule type" value="Genomic_DNA"/>
</dbReference>
<feature type="compositionally biased region" description="Polar residues" evidence="1">
    <location>
        <begin position="675"/>
        <end position="692"/>
    </location>
</feature>
<feature type="compositionally biased region" description="Polar residues" evidence="1">
    <location>
        <begin position="207"/>
        <end position="241"/>
    </location>
</feature>
<feature type="compositionally biased region" description="Basic and acidic residues" evidence="1">
    <location>
        <begin position="536"/>
        <end position="545"/>
    </location>
</feature>
<feature type="compositionally biased region" description="Basic and acidic residues" evidence="1">
    <location>
        <begin position="281"/>
        <end position="292"/>
    </location>
</feature>
<feature type="compositionally biased region" description="Low complexity" evidence="1">
    <location>
        <begin position="173"/>
        <end position="206"/>
    </location>
</feature>
<feature type="region of interest" description="Disordered" evidence="1">
    <location>
        <begin position="173"/>
        <end position="692"/>
    </location>
</feature>
<feature type="compositionally biased region" description="Polar residues" evidence="1">
    <location>
        <begin position="770"/>
        <end position="791"/>
    </location>
</feature>
<dbReference type="Proteomes" id="UP000301737">
    <property type="component" value="Unassembled WGS sequence"/>
</dbReference>
<feature type="compositionally biased region" description="Polar residues" evidence="1">
    <location>
        <begin position="412"/>
        <end position="438"/>
    </location>
</feature>
<feature type="compositionally biased region" description="Polar residues" evidence="1">
    <location>
        <begin position="724"/>
        <end position="742"/>
    </location>
</feature>
<evidence type="ECO:0000313" key="2">
    <source>
        <dbReference type="EMBL" id="GCE99445.1"/>
    </source>
</evidence>
<dbReference type="AlphaFoldDB" id="A0A4C2E5N8"/>
<feature type="compositionally biased region" description="Polar residues" evidence="1">
    <location>
        <begin position="956"/>
        <end position="966"/>
    </location>
</feature>
<feature type="compositionally biased region" description="Basic and acidic residues" evidence="1">
    <location>
        <begin position="397"/>
        <end position="409"/>
    </location>
</feature>
<feature type="region of interest" description="Disordered" evidence="1">
    <location>
        <begin position="52"/>
        <end position="99"/>
    </location>
</feature>